<organism evidence="8 9">
    <name type="scientific">Dillenia turbinata</name>
    <dbReference type="NCBI Taxonomy" id="194707"/>
    <lineage>
        <taxon>Eukaryota</taxon>
        <taxon>Viridiplantae</taxon>
        <taxon>Streptophyta</taxon>
        <taxon>Embryophyta</taxon>
        <taxon>Tracheophyta</taxon>
        <taxon>Spermatophyta</taxon>
        <taxon>Magnoliopsida</taxon>
        <taxon>eudicotyledons</taxon>
        <taxon>Gunneridae</taxon>
        <taxon>Pentapetalae</taxon>
        <taxon>Dilleniales</taxon>
        <taxon>Dilleniaceae</taxon>
        <taxon>Dillenia</taxon>
    </lineage>
</organism>
<keyword evidence="3" id="KW-0804">Transcription</keyword>
<dbReference type="PANTHER" id="PTHR11380:SF5">
    <property type="entry name" value="TRANSCRIPTION INITIATION FACTOR TFIID SUBUNIT 13"/>
    <property type="match status" value="1"/>
</dbReference>
<evidence type="ECO:0000256" key="3">
    <source>
        <dbReference type="ARBA" id="ARBA00023163"/>
    </source>
</evidence>
<accession>A0AAN8VVP7</accession>
<keyword evidence="4" id="KW-0539">Nucleus</keyword>
<dbReference type="InterPro" id="IPR009072">
    <property type="entry name" value="Histone-fold"/>
</dbReference>
<evidence type="ECO:0000256" key="2">
    <source>
        <dbReference type="ARBA" id="ARBA00023015"/>
    </source>
</evidence>
<reference evidence="8 9" key="1">
    <citation type="submission" date="2023-12" db="EMBL/GenBank/DDBJ databases">
        <title>A high-quality genome assembly for Dillenia turbinata (Dilleniales).</title>
        <authorList>
            <person name="Chanderbali A."/>
        </authorList>
    </citation>
    <scope>NUCLEOTIDE SEQUENCE [LARGE SCALE GENOMIC DNA]</scope>
    <source>
        <strain evidence="8">LSX21</strain>
        <tissue evidence="8">Leaf</tissue>
    </source>
</reference>
<evidence type="ECO:0000256" key="1">
    <source>
        <dbReference type="ARBA" id="ARBA00004123"/>
    </source>
</evidence>
<evidence type="ECO:0000256" key="5">
    <source>
        <dbReference type="ARBA" id="ARBA00038392"/>
    </source>
</evidence>
<dbReference type="Gene3D" id="1.10.20.10">
    <property type="entry name" value="Histone, subunit A"/>
    <property type="match status" value="1"/>
</dbReference>
<comment type="similarity">
    <text evidence="5">Belongs to the TAF13 family.</text>
</comment>
<evidence type="ECO:0000313" key="8">
    <source>
        <dbReference type="EMBL" id="KAK6941064.1"/>
    </source>
</evidence>
<sequence>MNPSSAGPSSKPRVGPSLPSDSDATFKRNEEYSRKNPHPETVAFVEDIVVEYFTDMDYPKINRCTELLSMNEELKQARKAVEFD</sequence>
<evidence type="ECO:0000313" key="9">
    <source>
        <dbReference type="Proteomes" id="UP001370490"/>
    </source>
</evidence>
<keyword evidence="2" id="KW-0805">Transcription regulation</keyword>
<dbReference type="EMBL" id="JBAMMX010000005">
    <property type="protein sequence ID" value="KAK6941064.1"/>
    <property type="molecule type" value="Genomic_DNA"/>
</dbReference>
<proteinExistence type="inferred from homology"/>
<dbReference type="GO" id="GO:0046982">
    <property type="term" value="F:protein heterodimerization activity"/>
    <property type="evidence" value="ECO:0007669"/>
    <property type="project" value="InterPro"/>
</dbReference>
<dbReference type="AlphaFoldDB" id="A0AAN8VVP7"/>
<dbReference type="GO" id="GO:0005634">
    <property type="term" value="C:nucleus"/>
    <property type="evidence" value="ECO:0007669"/>
    <property type="project" value="UniProtKB-SubCell"/>
</dbReference>
<dbReference type="InterPro" id="IPR003195">
    <property type="entry name" value="TFIID_TAF13"/>
</dbReference>
<evidence type="ECO:0000256" key="7">
    <source>
        <dbReference type="SAM" id="MobiDB-lite"/>
    </source>
</evidence>
<feature type="region of interest" description="Disordered" evidence="7">
    <location>
        <begin position="1"/>
        <end position="38"/>
    </location>
</feature>
<dbReference type="PANTHER" id="PTHR11380">
    <property type="entry name" value="TRANSCRIPTION INITIATION FACTOR TFIID/SUPT3-RELATED"/>
    <property type="match status" value="1"/>
</dbReference>
<dbReference type="GO" id="GO:0006366">
    <property type="term" value="P:transcription by RNA polymerase II"/>
    <property type="evidence" value="ECO:0007669"/>
    <property type="project" value="InterPro"/>
</dbReference>
<protein>
    <recommendedName>
        <fullName evidence="6">Transcription initiation factor TFIID subunit 13</fullName>
    </recommendedName>
</protein>
<feature type="compositionally biased region" description="Basic and acidic residues" evidence="7">
    <location>
        <begin position="24"/>
        <end position="38"/>
    </location>
</feature>
<comment type="subcellular location">
    <subcellularLocation>
        <location evidence="1">Nucleus</location>
    </subcellularLocation>
</comment>
<dbReference type="Proteomes" id="UP001370490">
    <property type="component" value="Unassembled WGS sequence"/>
</dbReference>
<gene>
    <name evidence="8" type="ORF">RJ641_030595</name>
</gene>
<evidence type="ECO:0000256" key="6">
    <source>
        <dbReference type="ARBA" id="ARBA00040136"/>
    </source>
</evidence>
<comment type="caution">
    <text evidence="8">The sequence shown here is derived from an EMBL/GenBank/DDBJ whole genome shotgun (WGS) entry which is preliminary data.</text>
</comment>
<name>A0AAN8VVP7_9MAGN</name>
<evidence type="ECO:0000256" key="4">
    <source>
        <dbReference type="ARBA" id="ARBA00023242"/>
    </source>
</evidence>
<keyword evidence="9" id="KW-1185">Reference proteome</keyword>